<feature type="domain" description="SnoaL-like" evidence="1">
    <location>
        <begin position="1"/>
        <end position="117"/>
    </location>
</feature>
<dbReference type="AlphaFoldDB" id="A0A2T1N915"/>
<dbReference type="InterPro" id="IPR046860">
    <property type="entry name" value="SnoaL_5"/>
</dbReference>
<evidence type="ECO:0000313" key="2">
    <source>
        <dbReference type="EMBL" id="PSG88351.1"/>
    </source>
</evidence>
<keyword evidence="3" id="KW-1185">Reference proteome</keyword>
<dbReference type="Proteomes" id="UP000238426">
    <property type="component" value="Unassembled WGS sequence"/>
</dbReference>
<evidence type="ECO:0000313" key="3">
    <source>
        <dbReference type="Proteomes" id="UP000238426"/>
    </source>
</evidence>
<organism evidence="2 3">
    <name type="scientific">Aurantibacter aestuarii</name>
    <dbReference type="NCBI Taxonomy" id="1266046"/>
    <lineage>
        <taxon>Bacteria</taxon>
        <taxon>Pseudomonadati</taxon>
        <taxon>Bacteroidota</taxon>
        <taxon>Flavobacteriia</taxon>
        <taxon>Flavobacteriales</taxon>
        <taxon>Flavobacteriaceae</taxon>
        <taxon>Aurantibacter</taxon>
    </lineage>
</organism>
<comment type="caution">
    <text evidence="2">The sequence shown here is derived from an EMBL/GenBank/DDBJ whole genome shotgun (WGS) entry which is preliminary data.</text>
</comment>
<proteinExistence type="predicted"/>
<evidence type="ECO:0000259" key="1">
    <source>
        <dbReference type="Pfam" id="PF20409"/>
    </source>
</evidence>
<dbReference type="Gene3D" id="3.10.450.50">
    <property type="match status" value="1"/>
</dbReference>
<dbReference type="InterPro" id="IPR032710">
    <property type="entry name" value="NTF2-like_dom_sf"/>
</dbReference>
<sequence length="120" mass="13901">MTTQDVAKKWHQMCQEGKNMDCVNELYAENVVSQEMPNAPNPLVKGKQNVWNKGKQWYDSVEEYHSGEVSEPLVAGNHFTSKMTMDVTFKNHGRMQMEEVAVYKVENGKIVSEQFFYDMD</sequence>
<protein>
    <recommendedName>
        <fullName evidence="1">SnoaL-like domain-containing protein</fullName>
    </recommendedName>
</protein>
<reference evidence="2 3" key="1">
    <citation type="submission" date="2018-03" db="EMBL/GenBank/DDBJ databases">
        <title>Mesoflavibacter sp. HG37 and Mesoflavibacter sp. HG96 sp.nov., two marine bacteria isolated from seawater of Western Pacific Ocean.</title>
        <authorList>
            <person name="Cheng H."/>
            <person name="Wu Y.-H."/>
            <person name="Guo L.-L."/>
            <person name="Xu X.-W."/>
        </authorList>
    </citation>
    <scope>NUCLEOTIDE SEQUENCE [LARGE SCALE GENOMIC DNA]</scope>
    <source>
        <strain evidence="2 3">KCTC 32269</strain>
    </source>
</reference>
<dbReference type="Pfam" id="PF20409">
    <property type="entry name" value="SnoaL_5"/>
    <property type="match status" value="1"/>
</dbReference>
<name>A0A2T1N915_9FLAO</name>
<dbReference type="RefSeq" id="WP_106463489.1">
    <property type="nucleotide sequence ID" value="NZ_PXOQ01000009.1"/>
</dbReference>
<dbReference type="EMBL" id="PXOQ01000009">
    <property type="protein sequence ID" value="PSG88351.1"/>
    <property type="molecule type" value="Genomic_DNA"/>
</dbReference>
<gene>
    <name evidence="2" type="ORF">C7H52_08600</name>
</gene>
<dbReference type="SUPFAM" id="SSF54427">
    <property type="entry name" value="NTF2-like"/>
    <property type="match status" value="1"/>
</dbReference>
<accession>A0A2T1N915</accession>
<dbReference type="OrthoDB" id="336094at2"/>